<dbReference type="EMBL" id="FMYQ01000026">
    <property type="protein sequence ID" value="SDD82400.1"/>
    <property type="molecule type" value="Genomic_DNA"/>
</dbReference>
<organism evidence="2 3">
    <name type="scientific">Paraburkholderia lycopersici</name>
    <dbReference type="NCBI Taxonomy" id="416944"/>
    <lineage>
        <taxon>Bacteria</taxon>
        <taxon>Pseudomonadati</taxon>
        <taxon>Pseudomonadota</taxon>
        <taxon>Betaproteobacteria</taxon>
        <taxon>Burkholderiales</taxon>
        <taxon>Burkholderiaceae</taxon>
        <taxon>Paraburkholderia</taxon>
    </lineage>
</organism>
<reference evidence="3" key="1">
    <citation type="submission" date="2016-09" db="EMBL/GenBank/DDBJ databases">
        <authorList>
            <person name="Varghese N."/>
            <person name="Submissions S."/>
        </authorList>
    </citation>
    <scope>NUCLEOTIDE SEQUENCE [LARGE SCALE GENOMIC DNA]</scope>
    <source>
        <strain evidence="3">TNe-862</strain>
    </source>
</reference>
<sequence length="399" mass="43518">MTDVEKKSAVAMTLGASAQPGRREESIGKRRKRGIFKIAFFGFYGRNNFGDDLFGFILQAICTSREDLVAQVVGASSKRELGRAFRLPFVQRFWRARGAGGALARCLTYVAAIACADAVVFGGGTLFGANASIGFARFTTRIGTWLRRPLGALGVSVGPFSSDERQRAFAGVIEQLSCIAVRDESSVKAVSALVGRRPANLGDLAFCLPALYTPVWGRARMRTLVVSIHLDDYTDTVLEILDEVDRSRLADEVMFLSLDEESVAATGDIARLFEPKHVRVCRYRYAGSIAEVVDRLANASCVVTSKLHGAITSYVYDVPALLFCYQRKCVEFLNDCALPGPRDPLPAAADCVATVKKMLAAKCESRQFARAADHMEAFGRFLEEMKNDRPNAGERAGPA</sequence>
<keyword evidence="3" id="KW-1185">Reference proteome</keyword>
<dbReference type="Pfam" id="PF04230">
    <property type="entry name" value="PS_pyruv_trans"/>
    <property type="match status" value="1"/>
</dbReference>
<keyword evidence="2" id="KW-0808">Transferase</keyword>
<dbReference type="OrthoDB" id="3733126at2"/>
<evidence type="ECO:0000313" key="2">
    <source>
        <dbReference type="EMBL" id="SDD82400.1"/>
    </source>
</evidence>
<accession>A0A1G6XWA4</accession>
<feature type="domain" description="Polysaccharide pyruvyl transferase" evidence="1">
    <location>
        <begin position="48"/>
        <end position="323"/>
    </location>
</feature>
<dbReference type="PANTHER" id="PTHR36836">
    <property type="entry name" value="COLANIC ACID BIOSYNTHESIS PROTEIN WCAK"/>
    <property type="match status" value="1"/>
</dbReference>
<protein>
    <submittedName>
        <fullName evidence="2">Polysaccharide pyruvyl transferase family protein WcaK</fullName>
    </submittedName>
</protein>
<gene>
    <name evidence="2" type="ORF">SAMN05421548_12651</name>
</gene>
<dbReference type="GO" id="GO:0016740">
    <property type="term" value="F:transferase activity"/>
    <property type="evidence" value="ECO:0007669"/>
    <property type="project" value="UniProtKB-KW"/>
</dbReference>
<dbReference type="RefSeq" id="WP_092002414.1">
    <property type="nucleotide sequence ID" value="NZ_FMYQ01000026.1"/>
</dbReference>
<evidence type="ECO:0000259" key="1">
    <source>
        <dbReference type="Pfam" id="PF04230"/>
    </source>
</evidence>
<name>A0A1G6XWA4_9BURK</name>
<dbReference type="Proteomes" id="UP000198908">
    <property type="component" value="Unassembled WGS sequence"/>
</dbReference>
<dbReference type="STRING" id="416944.SAMN05421548_12651"/>
<dbReference type="PANTHER" id="PTHR36836:SF1">
    <property type="entry name" value="COLANIC ACID BIOSYNTHESIS PROTEIN WCAK"/>
    <property type="match status" value="1"/>
</dbReference>
<proteinExistence type="predicted"/>
<evidence type="ECO:0000313" key="3">
    <source>
        <dbReference type="Proteomes" id="UP000198908"/>
    </source>
</evidence>
<dbReference type="AlphaFoldDB" id="A0A1G6XWA4"/>
<dbReference type="InterPro" id="IPR007345">
    <property type="entry name" value="Polysacch_pyruvyl_Trfase"/>
</dbReference>